<evidence type="ECO:0000313" key="2">
    <source>
        <dbReference type="EMBL" id="WOH00526.1"/>
    </source>
</evidence>
<dbReference type="AlphaFoldDB" id="A0AAF0X675"/>
<accession>A0AAF0X675</accession>
<keyword evidence="3" id="KW-1185">Reference proteome</keyword>
<name>A0AAF0X675_DAUCS</name>
<dbReference type="PANTHER" id="PTHR33499">
    <property type="entry name" value="OS12G0282400 PROTEIN-RELATED"/>
    <property type="match status" value="1"/>
</dbReference>
<evidence type="ECO:0000313" key="3">
    <source>
        <dbReference type="Proteomes" id="UP000077755"/>
    </source>
</evidence>
<organism evidence="2 3">
    <name type="scientific">Daucus carota subsp. sativus</name>
    <name type="common">Carrot</name>
    <dbReference type="NCBI Taxonomy" id="79200"/>
    <lineage>
        <taxon>Eukaryota</taxon>
        <taxon>Viridiplantae</taxon>
        <taxon>Streptophyta</taxon>
        <taxon>Embryophyta</taxon>
        <taxon>Tracheophyta</taxon>
        <taxon>Spermatophyta</taxon>
        <taxon>Magnoliopsida</taxon>
        <taxon>eudicotyledons</taxon>
        <taxon>Gunneridae</taxon>
        <taxon>Pentapetalae</taxon>
        <taxon>asterids</taxon>
        <taxon>campanulids</taxon>
        <taxon>Apiales</taxon>
        <taxon>Apiaceae</taxon>
        <taxon>Apioideae</taxon>
        <taxon>Scandiceae</taxon>
        <taxon>Daucinae</taxon>
        <taxon>Daucus</taxon>
        <taxon>Daucus sect. Daucus</taxon>
    </lineage>
</organism>
<protein>
    <submittedName>
        <fullName evidence="2">Uncharacterized protein</fullName>
    </submittedName>
</protein>
<evidence type="ECO:0000256" key="1">
    <source>
        <dbReference type="SAM" id="MobiDB-lite"/>
    </source>
</evidence>
<reference evidence="2" key="1">
    <citation type="journal article" date="2016" name="Nat. Genet.">
        <title>A high-quality carrot genome assembly provides new insights into carotenoid accumulation and asterid genome evolution.</title>
        <authorList>
            <person name="Iorizzo M."/>
            <person name="Ellison S."/>
            <person name="Senalik D."/>
            <person name="Zeng P."/>
            <person name="Satapoomin P."/>
            <person name="Huang J."/>
            <person name="Bowman M."/>
            <person name="Iovene M."/>
            <person name="Sanseverino W."/>
            <person name="Cavagnaro P."/>
            <person name="Yildiz M."/>
            <person name="Macko-Podgorni A."/>
            <person name="Moranska E."/>
            <person name="Grzebelus E."/>
            <person name="Grzebelus D."/>
            <person name="Ashrafi H."/>
            <person name="Zheng Z."/>
            <person name="Cheng S."/>
            <person name="Spooner D."/>
            <person name="Van Deynze A."/>
            <person name="Simon P."/>
        </authorList>
    </citation>
    <scope>NUCLEOTIDE SEQUENCE</scope>
    <source>
        <tissue evidence="2">Leaf</tissue>
    </source>
</reference>
<feature type="region of interest" description="Disordered" evidence="1">
    <location>
        <begin position="257"/>
        <end position="277"/>
    </location>
</feature>
<dbReference type="EMBL" id="CP093347">
    <property type="protein sequence ID" value="WOH00526.1"/>
    <property type="molecule type" value="Genomic_DNA"/>
</dbReference>
<reference evidence="2" key="2">
    <citation type="submission" date="2022-03" db="EMBL/GenBank/DDBJ databases">
        <title>Draft title - Genomic analysis of global carrot germplasm unveils the trajectory of domestication and the origin of high carotenoid orange carrot.</title>
        <authorList>
            <person name="Iorizzo M."/>
            <person name="Ellison S."/>
            <person name="Senalik D."/>
            <person name="Macko-Podgorni A."/>
            <person name="Grzebelus D."/>
            <person name="Bostan H."/>
            <person name="Rolling W."/>
            <person name="Curaba J."/>
            <person name="Simon P."/>
        </authorList>
    </citation>
    <scope>NUCLEOTIDE SEQUENCE</scope>
    <source>
        <tissue evidence="2">Leaf</tissue>
    </source>
</reference>
<gene>
    <name evidence="2" type="ORF">DCAR_0519892</name>
</gene>
<proteinExistence type="predicted"/>
<dbReference type="PANTHER" id="PTHR33499:SF11">
    <property type="entry name" value="NO APICAL MERISTEM-ASSOCIATED C-TERMINAL DOMAIN-CONTAINING PROTEIN"/>
    <property type="match status" value="1"/>
</dbReference>
<feature type="compositionally biased region" description="Polar residues" evidence="1">
    <location>
        <begin position="259"/>
        <end position="277"/>
    </location>
</feature>
<sequence>MGTSKIAKAASTGKLSVVFDANCRQPICANAERFNNEIGFIIRNHGTFSYKDWRLVPEEVRAPLRSYLLIIFLRQLITCENFDINLSDETTKECIDDQMRKAWKGFKYKLLHLYFKQIGGGNDIDMAKKKRHPDLKDDQQKDWGFLCERWCSEHFKERAKKNINNRSKRKWGSKNGSVSTARYHIRRGMALTSSTGQIETWRLQHFDKNNGWLVPDLKDIYDDMMTLRETYTAEERSDKKIMECVLGRHSVYLRGWGRSSDTTNSASHRVSAEPNQPSYQELLQQFKDASTRLDEVVNILRQNNLMPQTSTANEVSEVDAHSASIE</sequence>
<dbReference type="Proteomes" id="UP000077755">
    <property type="component" value="Chromosome 5"/>
</dbReference>